<dbReference type="PANTHER" id="PTHR22654:SF2">
    <property type="entry name" value="G PROTEIN PATHWAY SUPPRESSOR 2"/>
    <property type="match status" value="1"/>
</dbReference>
<reference evidence="2 3" key="1">
    <citation type="submission" date="2024-07" db="EMBL/GenBank/DDBJ databases">
        <title>Chromosome-level genome assembly of the water stick insect Ranatra chinensis (Heteroptera: Nepidae).</title>
        <authorList>
            <person name="Liu X."/>
        </authorList>
    </citation>
    <scope>NUCLEOTIDE SEQUENCE [LARGE SCALE GENOMIC DNA]</scope>
    <source>
        <strain evidence="2">Cailab_2021Rc</strain>
        <tissue evidence="2">Muscle</tissue>
    </source>
</reference>
<evidence type="ECO:0000256" key="1">
    <source>
        <dbReference type="SAM" id="MobiDB-lite"/>
    </source>
</evidence>
<protein>
    <recommendedName>
        <fullName evidence="4">G protein pathway suppressor 2</fullName>
    </recommendedName>
</protein>
<dbReference type="PANTHER" id="PTHR22654">
    <property type="entry name" value="G PROTEIN PATHWAY SUPPRESSOR 2"/>
    <property type="match status" value="1"/>
</dbReference>
<dbReference type="EMBL" id="JBFDAA010000008">
    <property type="protein sequence ID" value="KAL1129861.1"/>
    <property type="molecule type" value="Genomic_DNA"/>
</dbReference>
<evidence type="ECO:0008006" key="4">
    <source>
        <dbReference type="Google" id="ProtNLM"/>
    </source>
</evidence>
<feature type="region of interest" description="Disordered" evidence="1">
    <location>
        <begin position="25"/>
        <end position="55"/>
    </location>
</feature>
<name>A0ABD0YF80_9HEMI</name>
<dbReference type="Proteomes" id="UP001558652">
    <property type="component" value="Unassembled WGS sequence"/>
</dbReference>
<keyword evidence="3" id="KW-1185">Reference proteome</keyword>
<comment type="caution">
    <text evidence="2">The sequence shown here is derived from an EMBL/GenBank/DDBJ whole genome shotgun (WGS) entry which is preliminary data.</text>
</comment>
<evidence type="ECO:0000313" key="2">
    <source>
        <dbReference type="EMBL" id="KAL1129861.1"/>
    </source>
</evidence>
<dbReference type="InterPro" id="IPR026094">
    <property type="entry name" value="GPS2"/>
</dbReference>
<dbReference type="Pfam" id="PF15991">
    <property type="entry name" value="G_path_suppress"/>
    <property type="match status" value="1"/>
</dbReference>
<evidence type="ECO:0000313" key="3">
    <source>
        <dbReference type="Proteomes" id="UP001558652"/>
    </source>
</evidence>
<accession>A0ABD0YF80</accession>
<sequence>MPAVVFSRPQRTEQMFQALKRHIVKERQKKKQEQEADAEVERQRKEREAQQKQNVMTLGENREQIAQLEQLLAQLKDEKHQLFLKLKKVLNEDDNRRKQLVRHEVIDIYSNLYSAVPQMGGHISHLVMQPNYAVADHNTLYKVPPTHTLLQPNALKRTRTPSPPPQTSGFVSNYVKKVTVSRLTFQSKYKQLSREF</sequence>
<gene>
    <name evidence="2" type="ORF">AAG570_012805</name>
</gene>
<proteinExistence type="predicted"/>
<dbReference type="AlphaFoldDB" id="A0ABD0YF80"/>
<organism evidence="2 3">
    <name type="scientific">Ranatra chinensis</name>
    <dbReference type="NCBI Taxonomy" id="642074"/>
    <lineage>
        <taxon>Eukaryota</taxon>
        <taxon>Metazoa</taxon>
        <taxon>Ecdysozoa</taxon>
        <taxon>Arthropoda</taxon>
        <taxon>Hexapoda</taxon>
        <taxon>Insecta</taxon>
        <taxon>Pterygota</taxon>
        <taxon>Neoptera</taxon>
        <taxon>Paraneoptera</taxon>
        <taxon>Hemiptera</taxon>
        <taxon>Heteroptera</taxon>
        <taxon>Panheteroptera</taxon>
        <taxon>Nepomorpha</taxon>
        <taxon>Nepidae</taxon>
        <taxon>Ranatrinae</taxon>
        <taxon>Ranatra</taxon>
    </lineage>
</organism>
<feature type="compositionally biased region" description="Basic and acidic residues" evidence="1">
    <location>
        <begin position="31"/>
        <end position="50"/>
    </location>
</feature>